<dbReference type="InterPro" id="IPR020603">
    <property type="entry name" value="MraZ_dom"/>
</dbReference>
<accession>A0A8D4UU99</accession>
<protein>
    <recommendedName>
        <fullName evidence="1 7">Transcriptional regulator MraZ</fullName>
    </recommendedName>
</protein>
<dbReference type="Proteomes" id="UP000320585">
    <property type="component" value="Chromosome"/>
</dbReference>
<name>A0A8D4UU99_9FIRM</name>
<dbReference type="Pfam" id="PF02381">
    <property type="entry name" value="MraZ"/>
    <property type="match status" value="2"/>
</dbReference>
<dbReference type="CDD" id="cd16320">
    <property type="entry name" value="MraZ_N"/>
    <property type="match status" value="1"/>
</dbReference>
<dbReference type="PANTHER" id="PTHR34701">
    <property type="entry name" value="TRANSCRIPTIONAL REGULATOR MRAZ"/>
    <property type="match status" value="1"/>
</dbReference>
<dbReference type="InterPro" id="IPR003444">
    <property type="entry name" value="MraZ"/>
</dbReference>
<dbReference type="HAMAP" id="MF_01008">
    <property type="entry name" value="MraZ"/>
    <property type="match status" value="1"/>
</dbReference>
<evidence type="ECO:0000256" key="1">
    <source>
        <dbReference type="ARBA" id="ARBA00013860"/>
    </source>
</evidence>
<keyword evidence="5 7" id="KW-0238">DNA-binding</keyword>
<dbReference type="SUPFAM" id="SSF89447">
    <property type="entry name" value="AbrB/MazE/MraZ-like"/>
    <property type="match status" value="1"/>
</dbReference>
<dbReference type="EMBL" id="AP019697">
    <property type="protein sequence ID" value="BBK25051.1"/>
    <property type="molecule type" value="Genomic_DNA"/>
</dbReference>
<evidence type="ECO:0000313" key="9">
    <source>
        <dbReference type="EMBL" id="BBK25051.1"/>
    </source>
</evidence>
<comment type="subcellular location">
    <subcellularLocation>
        <location evidence="7">Cytoplasm</location>
        <location evidence="7">Nucleoid</location>
    </subcellularLocation>
</comment>
<feature type="domain" description="SpoVT-AbrB" evidence="8">
    <location>
        <begin position="76"/>
        <end position="119"/>
    </location>
</feature>
<gene>
    <name evidence="7" type="primary">mraZ</name>
    <name evidence="9" type="ORF">Dia5BBH33_09860</name>
</gene>
<organism evidence="9 10">
    <name type="scientific">Dialister hominis</name>
    <dbReference type="NCBI Taxonomy" id="2582419"/>
    <lineage>
        <taxon>Bacteria</taxon>
        <taxon>Bacillati</taxon>
        <taxon>Bacillota</taxon>
        <taxon>Negativicutes</taxon>
        <taxon>Veillonellales</taxon>
        <taxon>Veillonellaceae</taxon>
        <taxon>Dialister</taxon>
    </lineage>
</organism>
<dbReference type="NCBIfam" id="TIGR00242">
    <property type="entry name" value="division/cell wall cluster transcriptional repressor MraZ"/>
    <property type="match status" value="1"/>
</dbReference>
<comment type="subunit">
    <text evidence="7">Forms oligomers.</text>
</comment>
<evidence type="ECO:0000256" key="5">
    <source>
        <dbReference type="ARBA" id="ARBA00023125"/>
    </source>
</evidence>
<keyword evidence="2 7" id="KW-0963">Cytoplasm</keyword>
<reference evidence="10" key="1">
    <citation type="submission" date="2019-05" db="EMBL/GenBank/DDBJ databases">
        <title>Complete genome sequencing of Dialister sp. strain 5BBH33.</title>
        <authorList>
            <person name="Sakamoto M."/>
            <person name="Murakami T."/>
            <person name="Mori H."/>
        </authorList>
    </citation>
    <scope>NUCLEOTIDE SEQUENCE [LARGE SCALE GENOMIC DNA]</scope>
    <source>
        <strain evidence="10">5BBH33</strain>
    </source>
</reference>
<dbReference type="InterPro" id="IPR007159">
    <property type="entry name" value="SpoVT-AbrB_dom"/>
</dbReference>
<dbReference type="InterPro" id="IPR035644">
    <property type="entry name" value="MraZ_C"/>
</dbReference>
<dbReference type="InterPro" id="IPR038619">
    <property type="entry name" value="MraZ_sf"/>
</dbReference>
<dbReference type="CDD" id="cd16321">
    <property type="entry name" value="MraZ_C"/>
    <property type="match status" value="1"/>
</dbReference>
<dbReference type="KEGG" id="dho:Dia5BBH33_09860"/>
<sequence>MFMNEYSHTIDSKGRMILPTKFREELGNVFILAPGLDQCLCIYPKEKWDSLIAKLQKLPFTNQKVRKIMRHLIGRGTEVSCDRQGRILIPSHLREFAQLKKDVCIIGTGAIIEIWDPELLDADENGEESVAEIADSLDLPLNFDL</sequence>
<dbReference type="Gene3D" id="3.40.1550.20">
    <property type="entry name" value="Transcriptional regulator MraZ domain"/>
    <property type="match status" value="1"/>
</dbReference>
<dbReference type="PROSITE" id="PS51740">
    <property type="entry name" value="SPOVT_ABRB"/>
    <property type="match status" value="2"/>
</dbReference>
<keyword evidence="10" id="KW-1185">Reference proteome</keyword>
<dbReference type="GO" id="GO:0003700">
    <property type="term" value="F:DNA-binding transcription factor activity"/>
    <property type="evidence" value="ECO:0007669"/>
    <property type="project" value="UniProtKB-UniRule"/>
</dbReference>
<dbReference type="InterPro" id="IPR037914">
    <property type="entry name" value="SpoVT-AbrB_sf"/>
</dbReference>
<evidence type="ECO:0000256" key="7">
    <source>
        <dbReference type="HAMAP-Rule" id="MF_01008"/>
    </source>
</evidence>
<proteinExistence type="inferred from homology"/>
<evidence type="ECO:0000256" key="6">
    <source>
        <dbReference type="ARBA" id="ARBA00023163"/>
    </source>
</evidence>
<evidence type="ECO:0000313" key="10">
    <source>
        <dbReference type="Proteomes" id="UP000320585"/>
    </source>
</evidence>
<dbReference type="RefSeq" id="WP_022382133.1">
    <property type="nucleotide sequence ID" value="NZ_DAWDCT010000020.1"/>
</dbReference>
<comment type="similarity">
    <text evidence="7">Belongs to the MraZ family.</text>
</comment>
<dbReference type="PANTHER" id="PTHR34701:SF1">
    <property type="entry name" value="TRANSCRIPTIONAL REGULATOR MRAZ"/>
    <property type="match status" value="1"/>
</dbReference>
<keyword evidence="6 7" id="KW-0804">Transcription</keyword>
<dbReference type="GO" id="GO:0005737">
    <property type="term" value="C:cytoplasm"/>
    <property type="evidence" value="ECO:0007669"/>
    <property type="project" value="UniProtKB-UniRule"/>
</dbReference>
<dbReference type="GO" id="GO:0000976">
    <property type="term" value="F:transcription cis-regulatory region binding"/>
    <property type="evidence" value="ECO:0007669"/>
    <property type="project" value="TreeGrafter"/>
</dbReference>
<dbReference type="OrthoDB" id="9807753at2"/>
<evidence type="ECO:0000259" key="8">
    <source>
        <dbReference type="PROSITE" id="PS51740"/>
    </source>
</evidence>
<keyword evidence="4 7" id="KW-0805">Transcription regulation</keyword>
<dbReference type="InterPro" id="IPR035642">
    <property type="entry name" value="MraZ_N"/>
</dbReference>
<evidence type="ECO:0000256" key="4">
    <source>
        <dbReference type="ARBA" id="ARBA00023015"/>
    </source>
</evidence>
<dbReference type="GO" id="GO:0009295">
    <property type="term" value="C:nucleoid"/>
    <property type="evidence" value="ECO:0007669"/>
    <property type="project" value="UniProtKB-SubCell"/>
</dbReference>
<evidence type="ECO:0000256" key="2">
    <source>
        <dbReference type="ARBA" id="ARBA00022490"/>
    </source>
</evidence>
<dbReference type="AlphaFoldDB" id="A0A8D4UU99"/>
<dbReference type="GO" id="GO:2000143">
    <property type="term" value="P:negative regulation of DNA-templated transcription initiation"/>
    <property type="evidence" value="ECO:0007669"/>
    <property type="project" value="TreeGrafter"/>
</dbReference>
<keyword evidence="3" id="KW-0677">Repeat</keyword>
<evidence type="ECO:0000256" key="3">
    <source>
        <dbReference type="ARBA" id="ARBA00022737"/>
    </source>
</evidence>
<feature type="domain" description="SpoVT-AbrB" evidence="8">
    <location>
        <begin position="5"/>
        <end position="47"/>
    </location>
</feature>